<evidence type="ECO:0000313" key="4">
    <source>
        <dbReference type="Proteomes" id="UP000231962"/>
    </source>
</evidence>
<accession>A0A2M9ZT61</accession>
<dbReference type="InterPro" id="IPR011989">
    <property type="entry name" value="ARM-like"/>
</dbReference>
<dbReference type="SMART" id="SM00567">
    <property type="entry name" value="EZ_HEAT"/>
    <property type="match status" value="5"/>
</dbReference>
<organism evidence="3 5">
    <name type="scientific">Leptospira perolatii</name>
    <dbReference type="NCBI Taxonomy" id="2023191"/>
    <lineage>
        <taxon>Bacteria</taxon>
        <taxon>Pseudomonadati</taxon>
        <taxon>Spirochaetota</taxon>
        <taxon>Spirochaetia</taxon>
        <taxon>Leptospirales</taxon>
        <taxon>Leptospiraceae</taxon>
        <taxon>Leptospira</taxon>
    </lineage>
</organism>
<protein>
    <recommendedName>
        <fullName evidence="6">HEAT repeat domain-containing protein</fullName>
    </recommendedName>
</protein>
<gene>
    <name evidence="2" type="ORF">CH360_00255</name>
    <name evidence="3" type="ORF">CH373_00255</name>
</gene>
<dbReference type="Pfam" id="PF13646">
    <property type="entry name" value="HEAT_2"/>
    <property type="match status" value="1"/>
</dbReference>
<name>A0A2M9ZT61_9LEPT</name>
<evidence type="ECO:0000256" key="1">
    <source>
        <dbReference type="SAM" id="MobiDB-lite"/>
    </source>
</evidence>
<evidence type="ECO:0000313" key="2">
    <source>
        <dbReference type="EMBL" id="PJZ71542.1"/>
    </source>
</evidence>
<dbReference type="OrthoDB" id="342235at2"/>
<dbReference type="InterPro" id="IPR004155">
    <property type="entry name" value="PBS_lyase_HEAT"/>
</dbReference>
<reference evidence="4 5" key="1">
    <citation type="submission" date="2017-07" db="EMBL/GenBank/DDBJ databases">
        <title>Leptospira spp. isolated from tropical soils.</title>
        <authorList>
            <person name="Thibeaux R."/>
            <person name="Iraola G."/>
            <person name="Ferres I."/>
            <person name="Bierque E."/>
            <person name="Girault D."/>
            <person name="Soupe-Gilbert M.-E."/>
            <person name="Picardeau M."/>
            <person name="Goarant C."/>
        </authorList>
    </citation>
    <scope>NUCLEOTIDE SEQUENCE [LARGE SCALE GENOMIC DNA]</scope>
    <source>
        <strain evidence="3 5">FH1-B-B1</strain>
        <strain evidence="2 4">FH1-B-C1</strain>
    </source>
</reference>
<dbReference type="EMBL" id="NPDY01000001">
    <property type="protein sequence ID" value="PJZ71542.1"/>
    <property type="molecule type" value="Genomic_DNA"/>
</dbReference>
<sequence length="566" mass="61308">MKKAAKGTTADAPAPTHKGGAFSLKSAKSRFGKNRLDPLFLLCRNFLKQAAAISMLGSVFFLSSCGGPPKPTTAPEVIEADPLTIEQLETDLRSGIPQQKAQAILELADRGERKYIPIARKFLKEERDSAVKSSAAIALGVYKDAISLSPILDLLQKGSEVEVSTVLEAVARMESPGAASRILFLLNDEDDTIRMLTVDTLIRIHAQSVGSKVLSAAKENKDPRKSKDYVVAIGKLRIKDGEDYLLGLASLSDPGPTLAAIYLALGRIGSKKGTPLLAKAVSGDFDKGRENAVIALVEAKDANAIPLMFPLLSYSDREIRYRAADVLIGIPSTLTGPKLLSILNSESLESKGPAAHVLGLIKYLPARTSIEAALLNSLVPDREIIAQALGHLGDKRSLAILYRVIKENSGEAKYGAAWALGGIGSEEALPVLEQALNSNDRKLARISAESLGMIASPKSLSMLDQKTHEFPELAPSTLSAISSVPGVESRRILEKYAESEDINLHQFAVTQLGARKERESLEVLIKLLDDEKGPRNRKLITAALRSITGKRFFSKNEWMNWYKNRN</sequence>
<dbReference type="PANTHER" id="PTHR12697:SF5">
    <property type="entry name" value="DEOXYHYPUSINE HYDROXYLASE"/>
    <property type="match status" value="1"/>
</dbReference>
<dbReference type="PANTHER" id="PTHR12697">
    <property type="entry name" value="PBS LYASE HEAT-LIKE PROTEIN"/>
    <property type="match status" value="1"/>
</dbReference>
<keyword evidence="4" id="KW-1185">Reference proteome</keyword>
<dbReference type="Proteomes" id="UP000231990">
    <property type="component" value="Unassembled WGS sequence"/>
</dbReference>
<evidence type="ECO:0000313" key="5">
    <source>
        <dbReference type="Proteomes" id="UP000231990"/>
    </source>
</evidence>
<comment type="caution">
    <text evidence="3">The sequence shown here is derived from an EMBL/GenBank/DDBJ whole genome shotgun (WGS) entry which is preliminary data.</text>
</comment>
<dbReference type="EMBL" id="NPDZ01000001">
    <property type="protein sequence ID" value="PJZ75159.1"/>
    <property type="molecule type" value="Genomic_DNA"/>
</dbReference>
<feature type="region of interest" description="Disordered" evidence="1">
    <location>
        <begin position="1"/>
        <end position="21"/>
    </location>
</feature>
<evidence type="ECO:0000313" key="3">
    <source>
        <dbReference type="EMBL" id="PJZ75159.1"/>
    </source>
</evidence>
<dbReference type="GO" id="GO:0016491">
    <property type="term" value="F:oxidoreductase activity"/>
    <property type="evidence" value="ECO:0007669"/>
    <property type="project" value="TreeGrafter"/>
</dbReference>
<dbReference type="AlphaFoldDB" id="A0A2M9ZT61"/>
<proteinExistence type="predicted"/>
<dbReference type="SUPFAM" id="SSF48371">
    <property type="entry name" value="ARM repeat"/>
    <property type="match status" value="2"/>
</dbReference>
<dbReference type="Gene3D" id="1.25.10.10">
    <property type="entry name" value="Leucine-rich Repeat Variant"/>
    <property type="match status" value="3"/>
</dbReference>
<evidence type="ECO:0008006" key="6">
    <source>
        <dbReference type="Google" id="ProtNLM"/>
    </source>
</evidence>
<dbReference type="InterPro" id="IPR016024">
    <property type="entry name" value="ARM-type_fold"/>
</dbReference>
<dbReference type="Proteomes" id="UP000231962">
    <property type="component" value="Unassembled WGS sequence"/>
</dbReference>